<protein>
    <submittedName>
        <fullName evidence="2">Uncharacterized protein</fullName>
    </submittedName>
</protein>
<accession>A0A1B7TH67</accession>
<dbReference type="OrthoDB" id="4036116at2759"/>
<evidence type="ECO:0000313" key="3">
    <source>
        <dbReference type="Proteomes" id="UP000092321"/>
    </source>
</evidence>
<gene>
    <name evidence="2" type="ORF">HANVADRAFT_1168</name>
</gene>
<dbReference type="Proteomes" id="UP000092321">
    <property type="component" value="Unassembled WGS sequence"/>
</dbReference>
<keyword evidence="3" id="KW-1185">Reference proteome</keyword>
<feature type="compositionally biased region" description="Polar residues" evidence="1">
    <location>
        <begin position="114"/>
        <end position="125"/>
    </location>
</feature>
<evidence type="ECO:0000256" key="1">
    <source>
        <dbReference type="SAM" id="MobiDB-lite"/>
    </source>
</evidence>
<feature type="region of interest" description="Disordered" evidence="1">
    <location>
        <begin position="84"/>
        <end position="161"/>
    </location>
</feature>
<sequence length="241" mass="28153">MSLNNSSDLTNTLQKLYATTLKVSKHKKLLNKTIIDFDKRIYPLEFESYYDYFKLKSFNKGFSESGVVDLDEVRHKDRPLYYTKLMKKDKKNQDKPTLSSRSRNSLEDKEKSADSTLETSNSTITGKRRSTRLNNTEDRSKIKEDNEIENNNNDHNNINNNNKAAEESTVLRLPEDVIPKVVNPIRRSDVILPPKDRYVRERQPAIKPESNRLIKYSSFVNMPNIKKSIQKCSKGEYKRKK</sequence>
<feature type="compositionally biased region" description="Basic and acidic residues" evidence="1">
    <location>
        <begin position="104"/>
        <end position="113"/>
    </location>
</feature>
<dbReference type="EMBL" id="LXPE01000005">
    <property type="protein sequence ID" value="OBA28087.1"/>
    <property type="molecule type" value="Genomic_DNA"/>
</dbReference>
<comment type="caution">
    <text evidence="2">The sequence shown here is derived from an EMBL/GenBank/DDBJ whole genome shotgun (WGS) entry which is preliminary data.</text>
</comment>
<feature type="compositionally biased region" description="Basic and acidic residues" evidence="1">
    <location>
        <begin position="135"/>
        <end position="145"/>
    </location>
</feature>
<organism evidence="2 3">
    <name type="scientific">Hanseniaspora valbyensis NRRL Y-1626</name>
    <dbReference type="NCBI Taxonomy" id="766949"/>
    <lineage>
        <taxon>Eukaryota</taxon>
        <taxon>Fungi</taxon>
        <taxon>Dikarya</taxon>
        <taxon>Ascomycota</taxon>
        <taxon>Saccharomycotina</taxon>
        <taxon>Saccharomycetes</taxon>
        <taxon>Saccharomycodales</taxon>
        <taxon>Saccharomycodaceae</taxon>
        <taxon>Hanseniaspora</taxon>
    </lineage>
</organism>
<name>A0A1B7TH67_9ASCO</name>
<reference evidence="3" key="1">
    <citation type="journal article" date="2016" name="Proc. Natl. Acad. Sci. U.S.A.">
        <title>Comparative genomics of biotechnologically important yeasts.</title>
        <authorList>
            <person name="Riley R."/>
            <person name="Haridas S."/>
            <person name="Wolfe K.H."/>
            <person name="Lopes M.R."/>
            <person name="Hittinger C.T."/>
            <person name="Goeker M."/>
            <person name="Salamov A.A."/>
            <person name="Wisecaver J.H."/>
            <person name="Long T.M."/>
            <person name="Calvey C.H."/>
            <person name="Aerts A.L."/>
            <person name="Barry K.W."/>
            <person name="Choi C."/>
            <person name="Clum A."/>
            <person name="Coughlan A.Y."/>
            <person name="Deshpande S."/>
            <person name="Douglass A.P."/>
            <person name="Hanson S.J."/>
            <person name="Klenk H.-P."/>
            <person name="LaButti K.M."/>
            <person name="Lapidus A."/>
            <person name="Lindquist E.A."/>
            <person name="Lipzen A.M."/>
            <person name="Meier-Kolthoff J.P."/>
            <person name="Ohm R.A."/>
            <person name="Otillar R.P."/>
            <person name="Pangilinan J.L."/>
            <person name="Peng Y."/>
            <person name="Rokas A."/>
            <person name="Rosa C.A."/>
            <person name="Scheuner C."/>
            <person name="Sibirny A.A."/>
            <person name="Slot J.C."/>
            <person name="Stielow J.B."/>
            <person name="Sun H."/>
            <person name="Kurtzman C.P."/>
            <person name="Blackwell M."/>
            <person name="Grigoriev I.V."/>
            <person name="Jeffries T.W."/>
        </authorList>
    </citation>
    <scope>NUCLEOTIDE SEQUENCE [LARGE SCALE GENOMIC DNA]</scope>
    <source>
        <strain evidence="3">NRRL Y-1626</strain>
    </source>
</reference>
<proteinExistence type="predicted"/>
<dbReference type="AlphaFoldDB" id="A0A1B7TH67"/>
<evidence type="ECO:0000313" key="2">
    <source>
        <dbReference type="EMBL" id="OBA28087.1"/>
    </source>
</evidence>
<feature type="compositionally biased region" description="Low complexity" evidence="1">
    <location>
        <begin position="149"/>
        <end position="161"/>
    </location>
</feature>